<evidence type="ECO:0000313" key="1">
    <source>
        <dbReference type="EMBL" id="MBF4272685.1"/>
    </source>
</evidence>
<proteinExistence type="predicted"/>
<sequence length="64" mass="7543">MKLNGAYNLLLLLHSSSLMSLEIIKEKLDKLEKNTIDRYGSSLWILFIYNDIRCLFDGFYEHMA</sequence>
<protein>
    <submittedName>
        <fullName evidence="1">Uncharacterized protein</fullName>
    </submittedName>
</protein>
<reference evidence="1 2" key="1">
    <citation type="journal article" date="2021" name="PeerJ">
        <title>Analysis of 44 Vibrio anguillarum genomes reveals high genetic diversity.</title>
        <authorList>
            <person name="Hansen M.J."/>
            <person name="Dalsgaard I."/>
        </authorList>
    </citation>
    <scope>NUCLEOTIDE SEQUENCE [LARGE SCALE GENOMIC DNA]</scope>
    <source>
        <strain evidence="1 2">17-16730-2A</strain>
    </source>
</reference>
<dbReference type="Proteomes" id="UP000722957">
    <property type="component" value="Unassembled WGS sequence"/>
</dbReference>
<evidence type="ECO:0000313" key="2">
    <source>
        <dbReference type="Proteomes" id="UP000722957"/>
    </source>
</evidence>
<name>A0AAW4AXR1_VIBAN</name>
<accession>A0AAW4AXR1</accession>
<dbReference type="AlphaFoldDB" id="A0AAW4AXR1"/>
<organism evidence="1 2">
    <name type="scientific">Vibrio anguillarum</name>
    <name type="common">Listonella anguillarum</name>
    <dbReference type="NCBI Taxonomy" id="55601"/>
    <lineage>
        <taxon>Bacteria</taxon>
        <taxon>Pseudomonadati</taxon>
        <taxon>Pseudomonadota</taxon>
        <taxon>Gammaproteobacteria</taxon>
        <taxon>Vibrionales</taxon>
        <taxon>Vibrionaceae</taxon>
        <taxon>Vibrio</taxon>
    </lineage>
</organism>
<gene>
    <name evidence="1" type="ORF">EAY07_11630</name>
</gene>
<comment type="caution">
    <text evidence="1">The sequence shown here is derived from an EMBL/GenBank/DDBJ whole genome shotgun (WGS) entry which is preliminary data.</text>
</comment>
<dbReference type="EMBL" id="RDOM01000028">
    <property type="protein sequence ID" value="MBF4272685.1"/>
    <property type="molecule type" value="Genomic_DNA"/>
</dbReference>